<protein>
    <recommendedName>
        <fullName evidence="4">Sulfur globule protein</fullName>
    </recommendedName>
</protein>
<comment type="caution">
    <text evidence="2">The sequence shown here is derived from an EMBL/GenBank/DDBJ whole genome shotgun (WGS) entry which is preliminary data.</text>
</comment>
<dbReference type="Proteomes" id="UP000034832">
    <property type="component" value="Unassembled WGS sequence"/>
</dbReference>
<reference evidence="2" key="1">
    <citation type="submission" date="2019-04" db="EMBL/GenBank/DDBJ databases">
        <title>Whole genome sequencing of cave bacteria.</title>
        <authorList>
            <person name="Gan H.M."/>
            <person name="Barton H."/>
            <person name="Savka M.A."/>
        </authorList>
    </citation>
    <scope>NUCLEOTIDE SEQUENCE [LARGE SCALE GENOMIC DNA]</scope>
    <source>
        <strain evidence="2">LC387</strain>
    </source>
</reference>
<name>A0A4V6BE35_9BRAD</name>
<keyword evidence="1" id="KW-0732">Signal</keyword>
<proteinExistence type="predicted"/>
<evidence type="ECO:0000256" key="1">
    <source>
        <dbReference type="SAM" id="SignalP"/>
    </source>
</evidence>
<dbReference type="STRING" id="211460.YH63_06605"/>
<feature type="signal peptide" evidence="1">
    <location>
        <begin position="1"/>
        <end position="19"/>
    </location>
</feature>
<dbReference type="RefSeq" id="WP_046827338.1">
    <property type="nucleotide sequence ID" value="NZ_LBIA02000001.1"/>
</dbReference>
<dbReference type="EMBL" id="LBIA02000001">
    <property type="protein sequence ID" value="TKT72153.1"/>
    <property type="molecule type" value="Genomic_DNA"/>
</dbReference>
<evidence type="ECO:0000313" key="3">
    <source>
        <dbReference type="Proteomes" id="UP000034832"/>
    </source>
</evidence>
<keyword evidence="3" id="KW-1185">Reference proteome</keyword>
<sequence length="99" mass="10435">MKKVLSAFLAVATIAGSLAATMPTAEAQHRHRHHHHHGHGGGAAIGLGLLGGAIAGAAIANSGGYYGPGYGYYGGGCYLQRERFWDGYGWRVRRVQVCN</sequence>
<organism evidence="2 3">
    <name type="scientific">Afipia massiliensis</name>
    <dbReference type="NCBI Taxonomy" id="211460"/>
    <lineage>
        <taxon>Bacteria</taxon>
        <taxon>Pseudomonadati</taxon>
        <taxon>Pseudomonadota</taxon>
        <taxon>Alphaproteobacteria</taxon>
        <taxon>Hyphomicrobiales</taxon>
        <taxon>Nitrobacteraceae</taxon>
        <taxon>Afipia</taxon>
    </lineage>
</organism>
<evidence type="ECO:0000313" key="2">
    <source>
        <dbReference type="EMBL" id="TKT72153.1"/>
    </source>
</evidence>
<dbReference type="AlphaFoldDB" id="A0A4V6BE35"/>
<gene>
    <name evidence="2" type="ORF">YH63_012395</name>
</gene>
<feature type="chain" id="PRO_5020541861" description="Sulfur globule protein" evidence="1">
    <location>
        <begin position="20"/>
        <end position="99"/>
    </location>
</feature>
<evidence type="ECO:0008006" key="4">
    <source>
        <dbReference type="Google" id="ProtNLM"/>
    </source>
</evidence>
<accession>A0A4V6BE35</accession>